<sequence>MTNPTMDRDTFALQELKRLRDEIKLWENRLLASQAEVQTLKSDLARRSQALAQAEDTIVARTNKILSLEAEVKSATTAASLAAADLAAARSEVRAANAEADRISAQLVARSGSAQTVLEGANDGNHKLQSALDAARAEVKELKASQSTMMAALMARDRKLAQQSEELSSMEGLHLRVRQLENERVVLKRDGRAAEDEVAALQKQLNLQEAGVAESKAEAARHRSEALQRTEYLRTVQLELGDDQRDPARHPGPPAGGGGGQAVLPSQVRRIVGAGGDPGVPRAVHEAALAAQRSEVAALQARLAEAEWAARRRDTAAAAPPVASSPPPAAASPTPAAAGPGEAALSARQALLQAQGALKEGLGSLAAASPRPSPGRISMVASMAGFGPDPPSGPATARAVPAMDAASPVLRAAEQSLRKALGGVERALAVPRLDLGAVDGDPASPQLADKKTKERALLGRFGLGRR</sequence>
<dbReference type="Proteomes" id="UP000279271">
    <property type="component" value="Unassembled WGS sequence"/>
</dbReference>
<evidence type="ECO:0000256" key="1">
    <source>
        <dbReference type="SAM" id="Coils"/>
    </source>
</evidence>
<accession>A0A3M7KWJ4</accession>
<proteinExistence type="predicted"/>
<dbReference type="PANTHER" id="PTHR23159">
    <property type="entry name" value="CENTROSOMAL PROTEIN 2"/>
    <property type="match status" value="1"/>
</dbReference>
<gene>
    <name evidence="3" type="ORF">APUTEX25_003105</name>
</gene>
<evidence type="ECO:0000313" key="3">
    <source>
        <dbReference type="EMBL" id="RMZ54727.1"/>
    </source>
</evidence>
<dbReference type="EMBL" id="QOKY01000173">
    <property type="protein sequence ID" value="RMZ54727.1"/>
    <property type="molecule type" value="Genomic_DNA"/>
</dbReference>
<feature type="region of interest" description="Disordered" evidence="2">
    <location>
        <begin position="240"/>
        <end position="263"/>
    </location>
</feature>
<reference evidence="4" key="1">
    <citation type="journal article" date="2018" name="Algal Res.">
        <title>Characterization of plant carbon substrate utilization by Auxenochlorella protothecoides.</title>
        <authorList>
            <person name="Vogler B.W."/>
            <person name="Starkenburg S.R."/>
            <person name="Sudasinghe N."/>
            <person name="Schambach J.Y."/>
            <person name="Rollin J.A."/>
            <person name="Pattathil S."/>
            <person name="Barry A.N."/>
        </authorList>
    </citation>
    <scope>NUCLEOTIDE SEQUENCE [LARGE SCALE GENOMIC DNA]</scope>
    <source>
        <strain evidence="4">UTEX 25</strain>
    </source>
</reference>
<dbReference type="PANTHER" id="PTHR23159:SF60">
    <property type="entry name" value="SPINDLE ASSEMBLY ABNORMAL PROTEIN 4"/>
    <property type="match status" value="1"/>
</dbReference>
<feature type="region of interest" description="Disordered" evidence="2">
    <location>
        <begin position="312"/>
        <end position="344"/>
    </location>
</feature>
<evidence type="ECO:0000256" key="2">
    <source>
        <dbReference type="SAM" id="MobiDB-lite"/>
    </source>
</evidence>
<dbReference type="Gene3D" id="1.10.287.1490">
    <property type="match status" value="1"/>
</dbReference>
<protein>
    <submittedName>
        <fullName evidence="3">Uncharacterized protein</fullName>
    </submittedName>
</protein>
<feature type="compositionally biased region" description="Basic and acidic residues" evidence="2">
    <location>
        <begin position="448"/>
        <end position="457"/>
    </location>
</feature>
<feature type="coiled-coil region" evidence="1">
    <location>
        <begin position="16"/>
        <end position="145"/>
    </location>
</feature>
<feature type="region of interest" description="Disordered" evidence="2">
    <location>
        <begin position="435"/>
        <end position="466"/>
    </location>
</feature>
<keyword evidence="1" id="KW-0175">Coiled coil</keyword>
<evidence type="ECO:0000313" key="4">
    <source>
        <dbReference type="Proteomes" id="UP000279271"/>
    </source>
</evidence>
<organism evidence="3 4">
    <name type="scientific">Auxenochlorella protothecoides</name>
    <name type="common">Green microalga</name>
    <name type="synonym">Chlorella protothecoides</name>
    <dbReference type="NCBI Taxonomy" id="3075"/>
    <lineage>
        <taxon>Eukaryota</taxon>
        <taxon>Viridiplantae</taxon>
        <taxon>Chlorophyta</taxon>
        <taxon>core chlorophytes</taxon>
        <taxon>Trebouxiophyceae</taxon>
        <taxon>Chlorellales</taxon>
        <taxon>Chlorellaceae</taxon>
        <taxon>Auxenochlorella</taxon>
    </lineage>
</organism>
<feature type="compositionally biased region" description="Low complexity" evidence="2">
    <location>
        <begin position="331"/>
        <end position="344"/>
    </location>
</feature>
<name>A0A3M7KWJ4_AUXPR</name>
<feature type="region of interest" description="Disordered" evidence="2">
    <location>
        <begin position="365"/>
        <end position="399"/>
    </location>
</feature>
<feature type="coiled-coil region" evidence="1">
    <location>
        <begin position="170"/>
        <end position="218"/>
    </location>
</feature>
<comment type="caution">
    <text evidence="3">The sequence shown here is derived from an EMBL/GenBank/DDBJ whole genome shotgun (WGS) entry which is preliminary data.</text>
</comment>
<dbReference type="AlphaFoldDB" id="A0A3M7KWJ4"/>